<dbReference type="Proteomes" id="UP000672032">
    <property type="component" value="Chromosome 4"/>
</dbReference>
<protein>
    <submittedName>
        <fullName evidence="1">Uncharacterized protein</fullName>
    </submittedName>
</protein>
<evidence type="ECO:0000313" key="1">
    <source>
        <dbReference type="EMBL" id="QSZ33667.1"/>
    </source>
</evidence>
<proteinExistence type="predicted"/>
<dbReference type="EMBL" id="CP063408">
    <property type="protein sequence ID" value="QSZ33667.1"/>
    <property type="molecule type" value="Genomic_DNA"/>
</dbReference>
<organism evidence="1 2">
    <name type="scientific">Monilinia vaccinii-corymbosi</name>
    <dbReference type="NCBI Taxonomy" id="61207"/>
    <lineage>
        <taxon>Eukaryota</taxon>
        <taxon>Fungi</taxon>
        <taxon>Dikarya</taxon>
        <taxon>Ascomycota</taxon>
        <taxon>Pezizomycotina</taxon>
        <taxon>Leotiomycetes</taxon>
        <taxon>Helotiales</taxon>
        <taxon>Sclerotiniaceae</taxon>
        <taxon>Monilinia</taxon>
    </lineage>
</organism>
<evidence type="ECO:0000313" key="2">
    <source>
        <dbReference type="Proteomes" id="UP000672032"/>
    </source>
</evidence>
<reference evidence="1" key="1">
    <citation type="submission" date="2020-10" db="EMBL/GenBank/DDBJ databases">
        <title>Genome Sequence of Monilinia vaccinii-corymbosi Sheds Light on Mummy Berry Disease Infection of Blueberry and Mating Type.</title>
        <authorList>
            <person name="Yow A.G."/>
            <person name="Zhang Y."/>
            <person name="Bansal K."/>
            <person name="Eacker S.M."/>
            <person name="Sullivan S."/>
            <person name="Liachko I."/>
            <person name="Cubeta M.A."/>
            <person name="Rollins J.A."/>
            <person name="Ashrafi H."/>
        </authorList>
    </citation>
    <scope>NUCLEOTIDE SEQUENCE</scope>
    <source>
        <strain evidence="1">RL-1</strain>
    </source>
</reference>
<keyword evidence="2" id="KW-1185">Reference proteome</keyword>
<gene>
    <name evidence="1" type="ORF">DSL72_005235</name>
</gene>
<accession>A0A8A3PEM5</accession>
<name>A0A8A3PEM5_9HELO</name>
<dbReference type="OrthoDB" id="3456898at2759"/>
<sequence length="171" mass="20067">MPSHSFNAKFTLTLRSSRAKVFQNRSYQKLDDTTKGLRKGKKPETDRDLTPKMAYRTTPQYSYTNIECRLWIKAQLQVYYFFLPQSTITAIANRFLGSGARMFAMERESWVEMLGFHGNFIRSLIRRILWSEKRSLRAGLSKALMNELKGEYKVEGESEDELEWCGLYPIR</sequence>
<dbReference type="AlphaFoldDB" id="A0A8A3PEM5"/>